<accession>A0A3M7RK48</accession>
<dbReference type="EMBL" id="REGN01003236">
    <property type="protein sequence ID" value="RNA23678.1"/>
    <property type="molecule type" value="Genomic_DNA"/>
</dbReference>
<evidence type="ECO:0000313" key="2">
    <source>
        <dbReference type="EMBL" id="RNA23678.1"/>
    </source>
</evidence>
<evidence type="ECO:0000313" key="3">
    <source>
        <dbReference type="Proteomes" id="UP000276133"/>
    </source>
</evidence>
<evidence type="ECO:0000256" key="1">
    <source>
        <dbReference type="SAM" id="MobiDB-lite"/>
    </source>
</evidence>
<dbReference type="AlphaFoldDB" id="A0A3M7RK48"/>
<reference evidence="2 3" key="1">
    <citation type="journal article" date="2018" name="Sci. Rep.">
        <title>Genomic signatures of local adaptation to the degree of environmental predictability in rotifers.</title>
        <authorList>
            <person name="Franch-Gras L."/>
            <person name="Hahn C."/>
            <person name="Garcia-Roger E.M."/>
            <person name="Carmona M.J."/>
            <person name="Serra M."/>
            <person name="Gomez A."/>
        </authorList>
    </citation>
    <scope>NUCLEOTIDE SEQUENCE [LARGE SCALE GENOMIC DNA]</scope>
    <source>
        <strain evidence="2">HYR1</strain>
    </source>
</reference>
<dbReference type="Gene3D" id="3.40.50.300">
    <property type="entry name" value="P-loop containing nucleotide triphosphate hydrolases"/>
    <property type="match status" value="1"/>
</dbReference>
<sequence>MSENLSSFRFLSFHPESIKKNKSSYYQFYVYDVPKTVTRKEIFDKINYFKLRSGKLVYLEQLVVDIQTRCPIYRKEHNIRNPEFDFTDRVLIYISFDESVEPRDVEHKLDNLFLFPFQLRYVKLEKKGQYLNRDFNDWSLLSHGLDLSKFRSCIGDWIWAQQYVEKGQPSIKDPYFGKASKTRQTELISKLKEMRNPSKDFELLRPFIIRKKFDDWRDQIVCWYNEWLTKPYENKRKQILIIGDPNSGKTCFIKALLGYFIHQCFTPTSCSYKYAWSGESFVCDKKHASAEKKSCNVPMIFISNEEPKSFTGLEERIFKVFVKKTYHVNNINDFLEFDWSIPEDKLPLRPGQRPVFPMDYVKKITQPTSLVEDLPQFDFNQPITPLSCLSEGQLDLCLLSPISDLGTKKASKRSSNEIIDGVSLEDVLEGSKAKTLSKEDKKKLCKIFESIIETLQDDELDNDQPLENSILTPDASSFNTNESNSNDISTSNASIEENVDRINESQNSDKSCDSNCSLQIQNVNQTDDFNVFLNDLFE</sequence>
<keyword evidence="3" id="KW-1185">Reference proteome</keyword>
<proteinExistence type="predicted"/>
<feature type="compositionally biased region" description="Polar residues" evidence="1">
    <location>
        <begin position="465"/>
        <end position="494"/>
    </location>
</feature>
<dbReference type="SUPFAM" id="SSF52540">
    <property type="entry name" value="P-loop containing nucleoside triphosphate hydrolases"/>
    <property type="match status" value="1"/>
</dbReference>
<gene>
    <name evidence="2" type="ORF">BpHYR1_001348</name>
</gene>
<comment type="caution">
    <text evidence="2">The sequence shown here is derived from an EMBL/GenBank/DDBJ whole genome shotgun (WGS) entry which is preliminary data.</text>
</comment>
<protein>
    <submittedName>
        <fullName evidence="2">Uncharacterized protein</fullName>
    </submittedName>
</protein>
<dbReference type="InterPro" id="IPR027417">
    <property type="entry name" value="P-loop_NTPase"/>
</dbReference>
<name>A0A3M7RK48_BRAPC</name>
<dbReference type="Proteomes" id="UP000276133">
    <property type="component" value="Unassembled WGS sequence"/>
</dbReference>
<feature type="region of interest" description="Disordered" evidence="1">
    <location>
        <begin position="462"/>
        <end position="494"/>
    </location>
</feature>
<organism evidence="2 3">
    <name type="scientific">Brachionus plicatilis</name>
    <name type="common">Marine rotifer</name>
    <name type="synonym">Brachionus muelleri</name>
    <dbReference type="NCBI Taxonomy" id="10195"/>
    <lineage>
        <taxon>Eukaryota</taxon>
        <taxon>Metazoa</taxon>
        <taxon>Spiralia</taxon>
        <taxon>Gnathifera</taxon>
        <taxon>Rotifera</taxon>
        <taxon>Eurotatoria</taxon>
        <taxon>Monogononta</taxon>
        <taxon>Pseudotrocha</taxon>
        <taxon>Ploima</taxon>
        <taxon>Brachionidae</taxon>
        <taxon>Brachionus</taxon>
    </lineage>
</organism>